<reference evidence="2 3" key="1">
    <citation type="journal article" date="2015" name="Genome Biol. Evol.">
        <title>Comparative Genomics of a Bacterivorous Green Alga Reveals Evolutionary Causalities and Consequences of Phago-Mixotrophic Mode of Nutrition.</title>
        <authorList>
            <person name="Burns J.A."/>
            <person name="Paasch A."/>
            <person name="Narechania A."/>
            <person name="Kim E."/>
        </authorList>
    </citation>
    <scope>NUCLEOTIDE SEQUENCE [LARGE SCALE GENOMIC DNA]</scope>
    <source>
        <strain evidence="2 3">PLY_AMNH</strain>
    </source>
</reference>
<dbReference type="Proteomes" id="UP001190700">
    <property type="component" value="Unassembled WGS sequence"/>
</dbReference>
<dbReference type="EMBL" id="LGRX02003188">
    <property type="protein sequence ID" value="KAK3282703.1"/>
    <property type="molecule type" value="Genomic_DNA"/>
</dbReference>
<protein>
    <submittedName>
        <fullName evidence="2">Uncharacterized protein</fullName>
    </submittedName>
</protein>
<evidence type="ECO:0000313" key="2">
    <source>
        <dbReference type="EMBL" id="KAK3282703.1"/>
    </source>
</evidence>
<sequence length="741" mass="80152">MTPCWCTSTKNRVSFCGCPSHIIGVLKFVIPLLSVHVQHIEAAARAHQYEIPETAHVPTSQSSGVPNAIRRYHTESHTAAGDGDDVDDALRPNPSPVGVYPHLLTARYRQGSSGAADYQDTITTDYYYDVDRREPFGFNITKTYDSNIAYDSNTDDDRFGYAGPVEHTDGGDNPSDDLGGAHPQEMQESQDLADAAHKPVNATEHARSARRNAGVQDSYDGDPSHQGQLQIGKQYSTNAALEPYTISDIDAAGTTIASSDPALLMPERVYAATSKDLDTALVPIGRQASPSATSSLDLYAAEITTALAVPIRLDNSRTRDGARSYFAPGAVHSAQTDADEADHQEYSRGAPETNIVLPNDYISYTDELETTIDVADSAGRLHFLSDPSSEDLSMVDNTDTKKRSHGWHRGAGSLAHKHVELQDTLEDVEDSAATDLENDDALFRQHPSEGVLRSSLESVVAVHRRSYISERTRQMDTAVNVHSNGKLPNDGNIVAHQVLDNGLDLIVSDQNDEKFDSATAAERSMVNVVATSASVSNLQGSNFILSTDRSPSPLTSIPRALPPAILPRNSAAATKSAHIPPTGVSEYIPYYRTPTIVPLSLISAITAVLTVLSTADVIEPTDNGNIVSHKQLEGMVEIVNDLTASSPNAASIATPHQEAALSAKLDHQQQRRGYQTYQSGETTPIVVMSTDHGIHDIAPPAQERRHSTELIDDMLEHAVAATYGTSLHLYVLMMRLLRTVS</sequence>
<keyword evidence="3" id="KW-1185">Reference proteome</keyword>
<evidence type="ECO:0000256" key="1">
    <source>
        <dbReference type="SAM" id="MobiDB-lite"/>
    </source>
</evidence>
<accession>A0AAE0GR86</accession>
<organism evidence="2 3">
    <name type="scientific">Cymbomonas tetramitiformis</name>
    <dbReference type="NCBI Taxonomy" id="36881"/>
    <lineage>
        <taxon>Eukaryota</taxon>
        <taxon>Viridiplantae</taxon>
        <taxon>Chlorophyta</taxon>
        <taxon>Pyramimonadophyceae</taxon>
        <taxon>Pyramimonadales</taxon>
        <taxon>Pyramimonadaceae</taxon>
        <taxon>Cymbomonas</taxon>
    </lineage>
</organism>
<proteinExistence type="predicted"/>
<comment type="caution">
    <text evidence="2">The sequence shown here is derived from an EMBL/GenBank/DDBJ whole genome shotgun (WGS) entry which is preliminary data.</text>
</comment>
<gene>
    <name evidence="2" type="ORF">CYMTET_9564</name>
</gene>
<feature type="region of interest" description="Disordered" evidence="1">
    <location>
        <begin position="147"/>
        <end position="229"/>
    </location>
</feature>
<dbReference type="AlphaFoldDB" id="A0AAE0GR86"/>
<name>A0AAE0GR86_9CHLO</name>
<evidence type="ECO:0000313" key="3">
    <source>
        <dbReference type="Proteomes" id="UP001190700"/>
    </source>
</evidence>